<sequence>MSIGSIKRALHSAHLAIKSGISFRSSLLKHFDVWYPNALDPFLHPSTLIKNTNLYPSTLLRLQYCLSSNSSPEVKILNSTDFGKLNVELTRDLSKLLSK</sequence>
<evidence type="ECO:0000313" key="1">
    <source>
        <dbReference type="EMBL" id="SVC09120.1"/>
    </source>
</evidence>
<dbReference type="EMBL" id="UINC01073040">
    <property type="protein sequence ID" value="SVC09120.1"/>
    <property type="molecule type" value="Genomic_DNA"/>
</dbReference>
<dbReference type="AlphaFoldDB" id="A0A382JAI6"/>
<gene>
    <name evidence="1" type="ORF">METZ01_LOCUS261974</name>
</gene>
<protein>
    <submittedName>
        <fullName evidence="1">Uncharacterized protein</fullName>
    </submittedName>
</protein>
<proteinExistence type="predicted"/>
<accession>A0A382JAI6</accession>
<organism evidence="1">
    <name type="scientific">marine metagenome</name>
    <dbReference type="NCBI Taxonomy" id="408172"/>
    <lineage>
        <taxon>unclassified sequences</taxon>
        <taxon>metagenomes</taxon>
        <taxon>ecological metagenomes</taxon>
    </lineage>
</organism>
<name>A0A382JAI6_9ZZZZ</name>
<reference evidence="1" key="1">
    <citation type="submission" date="2018-05" db="EMBL/GenBank/DDBJ databases">
        <authorList>
            <person name="Lanie J.A."/>
            <person name="Ng W.-L."/>
            <person name="Kazmierczak K.M."/>
            <person name="Andrzejewski T.M."/>
            <person name="Davidsen T.M."/>
            <person name="Wayne K.J."/>
            <person name="Tettelin H."/>
            <person name="Glass J.I."/>
            <person name="Rusch D."/>
            <person name="Podicherti R."/>
            <person name="Tsui H.-C.T."/>
            <person name="Winkler M.E."/>
        </authorList>
    </citation>
    <scope>NUCLEOTIDE SEQUENCE</scope>
</reference>
<feature type="non-terminal residue" evidence="1">
    <location>
        <position position="99"/>
    </location>
</feature>